<feature type="non-terminal residue" evidence="1">
    <location>
        <position position="1"/>
    </location>
</feature>
<proteinExistence type="predicted"/>
<accession>A0A9N7P3R9</accession>
<dbReference type="EMBL" id="CACSLK010034598">
    <property type="protein sequence ID" value="CAA0842995.1"/>
    <property type="molecule type" value="Genomic_DNA"/>
</dbReference>
<evidence type="ECO:0000313" key="1">
    <source>
        <dbReference type="EMBL" id="CAA0842995.1"/>
    </source>
</evidence>
<keyword evidence="2" id="KW-1185">Reference proteome</keyword>
<name>A0A9N7P3R9_STRHE</name>
<sequence>VNLRKSSIFFSKNVNVGMQEDICAILEGIRVHSSSRYLGLPRGIGKSKKETF</sequence>
<reference evidence="1" key="1">
    <citation type="submission" date="2019-12" db="EMBL/GenBank/DDBJ databases">
        <authorList>
            <person name="Scholes J."/>
        </authorList>
    </citation>
    <scope>NUCLEOTIDE SEQUENCE</scope>
</reference>
<protein>
    <submittedName>
        <fullName evidence="1">Uncharacterized protein</fullName>
    </submittedName>
</protein>
<feature type="non-terminal residue" evidence="1">
    <location>
        <position position="52"/>
    </location>
</feature>
<organism evidence="1 2">
    <name type="scientific">Striga hermonthica</name>
    <name type="common">Purple witchweed</name>
    <name type="synonym">Buchnera hermonthica</name>
    <dbReference type="NCBI Taxonomy" id="68872"/>
    <lineage>
        <taxon>Eukaryota</taxon>
        <taxon>Viridiplantae</taxon>
        <taxon>Streptophyta</taxon>
        <taxon>Embryophyta</taxon>
        <taxon>Tracheophyta</taxon>
        <taxon>Spermatophyta</taxon>
        <taxon>Magnoliopsida</taxon>
        <taxon>eudicotyledons</taxon>
        <taxon>Gunneridae</taxon>
        <taxon>Pentapetalae</taxon>
        <taxon>asterids</taxon>
        <taxon>lamiids</taxon>
        <taxon>Lamiales</taxon>
        <taxon>Orobanchaceae</taxon>
        <taxon>Buchnereae</taxon>
        <taxon>Striga</taxon>
    </lineage>
</organism>
<dbReference type="OrthoDB" id="1936608at2759"/>
<dbReference type="AlphaFoldDB" id="A0A9N7P3R9"/>
<dbReference type="Proteomes" id="UP001153555">
    <property type="component" value="Unassembled WGS sequence"/>
</dbReference>
<gene>
    <name evidence="1" type="ORF">SHERM_08849</name>
</gene>
<comment type="caution">
    <text evidence="1">The sequence shown here is derived from an EMBL/GenBank/DDBJ whole genome shotgun (WGS) entry which is preliminary data.</text>
</comment>
<evidence type="ECO:0000313" key="2">
    <source>
        <dbReference type="Proteomes" id="UP001153555"/>
    </source>
</evidence>